<name>A0ABP9P3X9_9ACTN</name>
<keyword evidence="3" id="KW-0378">Hydrolase</keyword>
<dbReference type="InterPro" id="IPR000917">
    <property type="entry name" value="Sulfatase_N"/>
</dbReference>
<evidence type="ECO:0000256" key="1">
    <source>
        <dbReference type="ARBA" id="ARBA00008779"/>
    </source>
</evidence>
<evidence type="ECO:0000256" key="3">
    <source>
        <dbReference type="ARBA" id="ARBA00022801"/>
    </source>
</evidence>
<proteinExistence type="inferred from homology"/>
<organism evidence="6 7">
    <name type="scientific">Nocardioides marinquilinus</name>
    <dbReference type="NCBI Taxonomy" id="1210400"/>
    <lineage>
        <taxon>Bacteria</taxon>
        <taxon>Bacillati</taxon>
        <taxon>Actinomycetota</taxon>
        <taxon>Actinomycetes</taxon>
        <taxon>Propionibacteriales</taxon>
        <taxon>Nocardioidaceae</taxon>
        <taxon>Nocardioides</taxon>
    </lineage>
</organism>
<protein>
    <submittedName>
        <fullName evidence="6">Arylsulfatase AtsD</fullName>
    </submittedName>
</protein>
<dbReference type="InterPro" id="IPR024607">
    <property type="entry name" value="Sulfatase_CS"/>
</dbReference>
<sequence length="755" mass="83071">MSRHQLTAGSGHRAPSGAPNVLVVMLDDMGFGASSAFGGPCRMPTAERLAENGLRYSRFHTTALCSPTRSALLTGRNHHSVGMGTVTNLATDEPGYDAMRSPSKATLARTLNLNGYATGAFGKMHQTPNAEVTPAGPFTHWPTNEGFEKFYGFLGGETDQFVPNLISGTTYIDPPATEAEGYHVSEDLVDQAAAWIRGVRTFDADRPWFAYLPFGATHAPFHVPRDRREDYRGEFAHGWDEQRERTLARQKQLGLVPDDAELAPWAEGAPHWDELSDDDRTVAERLMEMYAAFAEHTDAQVGRLVDELERLGELDNTLVYYILGDNGASAEGGIEGTLNEMLRLNGLPDTTERILEQLDDIGGPTTYPHYNVGWALAMDTPYQWAKQVASHYGGTRNGLVVHWPAGIVERGEVRHQWHHVIDVAPTILEVAGLPHPTSVDGVEQDPIQGTSMLPSLTDGASPEVHTTQYFEMHGNRGVYHEGWTAVTKHRTPWTVGQIEMPAFEDDRWELYDTTSDWTQARDIAAEHPERLAELQALFLAEAQKYDVLPLDDRFLERLIPELSGRRLAPSTMTLDRSMGRLAEDAVPNVKNTSWRISADVEPDTDTSDGVLVAQGGQFGGWSVFLVEGRPVYAHNYLGVETVHVEGPDVVPAGRHRVEVAFAYDGGGLGRGGDLTLLVDGETVATGRLERTVPFGYSIVESLNVGLDWGTPVSPRYSRDRGNRYDAVLHTVTIAVGDDAVQPTDDEAMRAVLTYH</sequence>
<keyword evidence="2" id="KW-0479">Metal-binding</keyword>
<evidence type="ECO:0000256" key="2">
    <source>
        <dbReference type="ARBA" id="ARBA00022723"/>
    </source>
</evidence>
<dbReference type="PANTHER" id="PTHR42693:SF43">
    <property type="entry name" value="BLL2667 PROTEIN"/>
    <property type="match status" value="1"/>
</dbReference>
<evidence type="ECO:0000313" key="7">
    <source>
        <dbReference type="Proteomes" id="UP001500221"/>
    </source>
</evidence>
<dbReference type="InterPro" id="IPR017850">
    <property type="entry name" value="Alkaline_phosphatase_core_sf"/>
</dbReference>
<dbReference type="EMBL" id="BAABKG010000001">
    <property type="protein sequence ID" value="GAA5140430.1"/>
    <property type="molecule type" value="Genomic_DNA"/>
</dbReference>
<dbReference type="Gene3D" id="3.30.1120.10">
    <property type="match status" value="1"/>
</dbReference>
<dbReference type="PANTHER" id="PTHR42693">
    <property type="entry name" value="ARYLSULFATASE FAMILY MEMBER"/>
    <property type="match status" value="1"/>
</dbReference>
<dbReference type="RefSeq" id="WP_345453077.1">
    <property type="nucleotide sequence ID" value="NZ_BAABKG010000001.1"/>
</dbReference>
<evidence type="ECO:0000313" key="6">
    <source>
        <dbReference type="EMBL" id="GAA5140430.1"/>
    </source>
</evidence>
<dbReference type="Pfam" id="PF00884">
    <property type="entry name" value="Sulfatase"/>
    <property type="match status" value="1"/>
</dbReference>
<dbReference type="InterPro" id="IPR050738">
    <property type="entry name" value="Sulfatase"/>
</dbReference>
<evidence type="ECO:0000256" key="4">
    <source>
        <dbReference type="ARBA" id="ARBA00022837"/>
    </source>
</evidence>
<accession>A0ABP9P3X9</accession>
<dbReference type="Proteomes" id="UP001500221">
    <property type="component" value="Unassembled WGS sequence"/>
</dbReference>
<comment type="similarity">
    <text evidence="1">Belongs to the sulfatase family.</text>
</comment>
<dbReference type="SUPFAM" id="SSF53649">
    <property type="entry name" value="Alkaline phosphatase-like"/>
    <property type="match status" value="1"/>
</dbReference>
<keyword evidence="4" id="KW-0106">Calcium</keyword>
<dbReference type="PROSITE" id="PS00523">
    <property type="entry name" value="SULFATASE_1"/>
    <property type="match status" value="1"/>
</dbReference>
<dbReference type="CDD" id="cd16025">
    <property type="entry name" value="PAS_like"/>
    <property type="match status" value="1"/>
</dbReference>
<dbReference type="Gene3D" id="3.40.720.10">
    <property type="entry name" value="Alkaline Phosphatase, subunit A"/>
    <property type="match status" value="1"/>
</dbReference>
<evidence type="ECO:0000259" key="5">
    <source>
        <dbReference type="Pfam" id="PF00884"/>
    </source>
</evidence>
<gene>
    <name evidence="6" type="primary">atsD_1</name>
    <name evidence="6" type="ORF">GCM10023340_00550</name>
</gene>
<feature type="domain" description="Sulfatase N-terminal" evidence="5">
    <location>
        <begin position="19"/>
        <end position="432"/>
    </location>
</feature>
<reference evidence="7" key="1">
    <citation type="journal article" date="2019" name="Int. J. Syst. Evol. Microbiol.">
        <title>The Global Catalogue of Microorganisms (GCM) 10K type strain sequencing project: providing services to taxonomists for standard genome sequencing and annotation.</title>
        <authorList>
            <consortium name="The Broad Institute Genomics Platform"/>
            <consortium name="The Broad Institute Genome Sequencing Center for Infectious Disease"/>
            <person name="Wu L."/>
            <person name="Ma J."/>
        </authorList>
    </citation>
    <scope>NUCLEOTIDE SEQUENCE [LARGE SCALE GENOMIC DNA]</scope>
    <source>
        <strain evidence="7">JCM 18459</strain>
    </source>
</reference>
<comment type="caution">
    <text evidence="6">The sequence shown here is derived from an EMBL/GenBank/DDBJ whole genome shotgun (WGS) entry which is preliminary data.</text>
</comment>
<keyword evidence="7" id="KW-1185">Reference proteome</keyword>